<reference evidence="2 3" key="1">
    <citation type="submission" date="2024-01" db="EMBL/GenBank/DDBJ databases">
        <title>The genomes of 5 underutilized Papilionoideae crops provide insights into root nodulation and disease resistanc.</title>
        <authorList>
            <person name="Jiang F."/>
        </authorList>
    </citation>
    <scope>NUCLEOTIDE SEQUENCE [LARGE SCALE GENOMIC DNA]</scope>
    <source>
        <strain evidence="2">DUOXIRENSHENG_FW03</strain>
        <tissue evidence="2">Leaves</tissue>
    </source>
</reference>
<dbReference type="EMBL" id="JAYMYS010000003">
    <property type="protein sequence ID" value="KAK7399643.1"/>
    <property type="molecule type" value="Genomic_DNA"/>
</dbReference>
<evidence type="ECO:0000313" key="3">
    <source>
        <dbReference type="Proteomes" id="UP001386955"/>
    </source>
</evidence>
<dbReference type="Proteomes" id="UP001386955">
    <property type="component" value="Unassembled WGS sequence"/>
</dbReference>
<feature type="compositionally biased region" description="Basic and acidic residues" evidence="1">
    <location>
        <begin position="32"/>
        <end position="47"/>
    </location>
</feature>
<evidence type="ECO:0000313" key="2">
    <source>
        <dbReference type="EMBL" id="KAK7399643.1"/>
    </source>
</evidence>
<evidence type="ECO:0000256" key="1">
    <source>
        <dbReference type="SAM" id="MobiDB-lite"/>
    </source>
</evidence>
<name>A0AAN9SS28_PSOTE</name>
<comment type="caution">
    <text evidence="2">The sequence shown here is derived from an EMBL/GenBank/DDBJ whole genome shotgun (WGS) entry which is preliminary data.</text>
</comment>
<feature type="compositionally biased region" description="Basic and acidic residues" evidence="1">
    <location>
        <begin position="59"/>
        <end position="87"/>
    </location>
</feature>
<keyword evidence="3" id="KW-1185">Reference proteome</keyword>
<proteinExistence type="predicted"/>
<accession>A0AAN9SS28</accession>
<organism evidence="2 3">
    <name type="scientific">Psophocarpus tetragonolobus</name>
    <name type="common">Winged bean</name>
    <name type="synonym">Dolichos tetragonolobus</name>
    <dbReference type="NCBI Taxonomy" id="3891"/>
    <lineage>
        <taxon>Eukaryota</taxon>
        <taxon>Viridiplantae</taxon>
        <taxon>Streptophyta</taxon>
        <taxon>Embryophyta</taxon>
        <taxon>Tracheophyta</taxon>
        <taxon>Spermatophyta</taxon>
        <taxon>Magnoliopsida</taxon>
        <taxon>eudicotyledons</taxon>
        <taxon>Gunneridae</taxon>
        <taxon>Pentapetalae</taxon>
        <taxon>rosids</taxon>
        <taxon>fabids</taxon>
        <taxon>Fabales</taxon>
        <taxon>Fabaceae</taxon>
        <taxon>Papilionoideae</taxon>
        <taxon>50 kb inversion clade</taxon>
        <taxon>NPAAA clade</taxon>
        <taxon>indigoferoid/millettioid clade</taxon>
        <taxon>Phaseoleae</taxon>
        <taxon>Psophocarpus</taxon>
    </lineage>
</organism>
<feature type="compositionally biased region" description="Polar residues" evidence="1">
    <location>
        <begin position="12"/>
        <end position="26"/>
    </location>
</feature>
<sequence length="93" mass="10954">MAPPQKNRYASGASSSRLRPNSSNDESPPPIHFDRSRFHSIKHESHYSRISQKPLLSKRRMELRPRDNDDDKDEEQQIRRAKDAVMHDEDEQD</sequence>
<gene>
    <name evidence="2" type="ORF">VNO78_10830</name>
</gene>
<feature type="region of interest" description="Disordered" evidence="1">
    <location>
        <begin position="1"/>
        <end position="93"/>
    </location>
</feature>
<protein>
    <submittedName>
        <fullName evidence="2">Uncharacterized protein</fullName>
    </submittedName>
</protein>
<dbReference type="AlphaFoldDB" id="A0AAN9SS28"/>